<evidence type="ECO:0000313" key="1">
    <source>
        <dbReference type="EMBL" id="SBS92796.1"/>
    </source>
</evidence>
<organism evidence="1 3">
    <name type="scientific">Plasmodium ovale curtisi</name>
    <dbReference type="NCBI Taxonomy" id="864141"/>
    <lineage>
        <taxon>Eukaryota</taxon>
        <taxon>Sar</taxon>
        <taxon>Alveolata</taxon>
        <taxon>Apicomplexa</taxon>
        <taxon>Aconoidasida</taxon>
        <taxon>Haemosporida</taxon>
        <taxon>Plasmodiidae</taxon>
        <taxon>Plasmodium</taxon>
        <taxon>Plasmodium (Plasmodium)</taxon>
    </lineage>
</organism>
<sequence>MVAQIFEQQKDYSQKGHAQGSSFLGIIPLSVFWENAKFGRTFPFTKNRVVLEQCSFIAEKMMDHVRGEVKTVQEEYIECEINDKRKKWNKLKLMNELTKLNHDMICLQTNRFHPFKNICRRDFSFLEQGRKYYTSREKLYAPMSPYIKTSSSNARGDGEHCMEKLIEHTKKKLQNNF</sequence>
<accession>A0A1A8WNA6</accession>
<evidence type="ECO:0000313" key="4">
    <source>
        <dbReference type="Proteomes" id="UP000078560"/>
    </source>
</evidence>
<dbReference type="EMBL" id="FLQV01000450">
    <property type="protein sequence ID" value="SBS92796.1"/>
    <property type="molecule type" value="Genomic_DNA"/>
</dbReference>
<evidence type="ECO:0000313" key="2">
    <source>
        <dbReference type="EMBL" id="SBS95430.1"/>
    </source>
</evidence>
<dbReference type="Proteomes" id="UP000078546">
    <property type="component" value="Unassembled WGS sequence"/>
</dbReference>
<dbReference type="Proteomes" id="UP000078560">
    <property type="component" value="Unassembled WGS sequence"/>
</dbReference>
<reference evidence="3 4" key="2">
    <citation type="submission" date="2016-05" db="EMBL/GenBank/DDBJ databases">
        <authorList>
            <person name="Naeem Raeece"/>
        </authorList>
    </citation>
    <scope>NUCLEOTIDE SEQUENCE [LARGE SCALE GENOMIC DNA]</scope>
</reference>
<protein>
    <submittedName>
        <fullName evidence="1">Uncharacterized protein</fullName>
    </submittedName>
</protein>
<proteinExistence type="predicted"/>
<dbReference type="AlphaFoldDB" id="A0A1A8WNA6"/>
<name>A0A1A8WNA6_PLAOA</name>
<evidence type="ECO:0000313" key="3">
    <source>
        <dbReference type="Proteomes" id="UP000078546"/>
    </source>
</evidence>
<gene>
    <name evidence="1" type="ORF">POVCU1_024030</name>
    <name evidence="2" type="ORF">POVCU2_0095800</name>
</gene>
<reference evidence="1" key="1">
    <citation type="submission" date="2016-05" db="EMBL/GenBank/DDBJ databases">
        <authorList>
            <person name="Lavstsen T."/>
            <person name="Jespersen J.S."/>
        </authorList>
    </citation>
    <scope>NUCLEOTIDE SEQUENCE [LARGE SCALE GENOMIC DNA]</scope>
</reference>
<dbReference type="EMBL" id="FLQU01002052">
    <property type="protein sequence ID" value="SBS95430.1"/>
    <property type="molecule type" value="Genomic_DNA"/>
</dbReference>